<comment type="caution">
    <text evidence="3">The sequence shown here is derived from an EMBL/GenBank/DDBJ whole genome shotgun (WGS) entry which is preliminary data.</text>
</comment>
<sequence>MPPPSLDSGPIRASTDAKTTALPSSTSSRRRRRAVIARSAVSGASAVLLLIFLMWAPHLATTTSWESTPAAALAAHLLDAIDVTAVLIAVAALAVVALIRKLPYGIGVVIACTVGAVVTSAIAREIMGASMPSADLPSGQLVAVASLLGAASMVASAAWRPVILGLGTVATLAVAAAALIVGSASITGIVSAASIVFVWWPACSIVMLFSPDAAAREARNPIDTAALAVRRKTGRSR</sequence>
<accession>A0ABU4B647</accession>
<reference evidence="3 4" key="1">
    <citation type="submission" date="2023-10" db="EMBL/GenBank/DDBJ databases">
        <title>Development of a sustainable strategy for remediation of hydrocarbon-contaminated territories based on the waste exchange concept.</title>
        <authorList>
            <person name="Krivoruchko A."/>
        </authorList>
    </citation>
    <scope>NUCLEOTIDE SEQUENCE [LARGE SCALE GENOMIC DNA]</scope>
    <source>
        <strain evidence="3 4">IEGM 1322</strain>
    </source>
</reference>
<keyword evidence="2" id="KW-0472">Membrane</keyword>
<dbReference type="Proteomes" id="UP001185899">
    <property type="component" value="Unassembled WGS sequence"/>
</dbReference>
<evidence type="ECO:0008006" key="5">
    <source>
        <dbReference type="Google" id="ProtNLM"/>
    </source>
</evidence>
<name>A0ABU4B647_9NOCA</name>
<evidence type="ECO:0000313" key="3">
    <source>
        <dbReference type="EMBL" id="MDV6233915.1"/>
    </source>
</evidence>
<proteinExistence type="predicted"/>
<dbReference type="EMBL" id="JAWLKE010000014">
    <property type="protein sequence ID" value="MDV6233915.1"/>
    <property type="molecule type" value="Genomic_DNA"/>
</dbReference>
<protein>
    <recommendedName>
        <fullName evidence="5">Integral membrane protein</fullName>
    </recommendedName>
</protein>
<keyword evidence="2" id="KW-0812">Transmembrane</keyword>
<keyword evidence="4" id="KW-1185">Reference proteome</keyword>
<dbReference type="RefSeq" id="WP_317549858.1">
    <property type="nucleotide sequence ID" value="NZ_JAWLKE010000014.1"/>
</dbReference>
<feature type="transmembrane region" description="Helical" evidence="2">
    <location>
        <begin position="188"/>
        <end position="209"/>
    </location>
</feature>
<organism evidence="3 4">
    <name type="scientific">Rhodococcus cercidiphylli</name>
    <dbReference type="NCBI Taxonomy" id="489916"/>
    <lineage>
        <taxon>Bacteria</taxon>
        <taxon>Bacillati</taxon>
        <taxon>Actinomycetota</taxon>
        <taxon>Actinomycetes</taxon>
        <taxon>Mycobacteriales</taxon>
        <taxon>Nocardiaceae</taxon>
        <taxon>Rhodococcus</taxon>
    </lineage>
</organism>
<feature type="transmembrane region" description="Helical" evidence="2">
    <location>
        <begin position="136"/>
        <end position="155"/>
    </location>
</feature>
<feature type="transmembrane region" description="Helical" evidence="2">
    <location>
        <begin position="76"/>
        <end position="99"/>
    </location>
</feature>
<feature type="transmembrane region" description="Helical" evidence="2">
    <location>
        <begin position="106"/>
        <end position="124"/>
    </location>
</feature>
<feature type="transmembrane region" description="Helical" evidence="2">
    <location>
        <begin position="162"/>
        <end position="182"/>
    </location>
</feature>
<gene>
    <name evidence="3" type="ORF">R3P95_25480</name>
</gene>
<evidence type="ECO:0000313" key="4">
    <source>
        <dbReference type="Proteomes" id="UP001185899"/>
    </source>
</evidence>
<keyword evidence="2" id="KW-1133">Transmembrane helix</keyword>
<feature type="region of interest" description="Disordered" evidence="1">
    <location>
        <begin position="1"/>
        <end position="28"/>
    </location>
</feature>
<evidence type="ECO:0000256" key="2">
    <source>
        <dbReference type="SAM" id="Phobius"/>
    </source>
</evidence>
<evidence type="ECO:0000256" key="1">
    <source>
        <dbReference type="SAM" id="MobiDB-lite"/>
    </source>
</evidence>
<feature type="transmembrane region" description="Helical" evidence="2">
    <location>
        <begin position="35"/>
        <end position="56"/>
    </location>
</feature>